<evidence type="ECO:0000259" key="1">
    <source>
        <dbReference type="Pfam" id="PF09860"/>
    </source>
</evidence>
<name>A0A6I5NG01_9BIFI</name>
<feature type="domain" description="DUF2087" evidence="1">
    <location>
        <begin position="83"/>
        <end position="154"/>
    </location>
</feature>
<dbReference type="Pfam" id="PF09860">
    <property type="entry name" value="DUF2087"/>
    <property type="match status" value="1"/>
</dbReference>
<proteinExistence type="predicted"/>
<reference evidence="2 3" key="1">
    <citation type="submission" date="2019-09" db="EMBL/GenBank/DDBJ databases">
        <title>Phylogenetic characterization of a novel taxon of the genus Bifidobacterium: Bifidobacterium choloepi sp. nov.</title>
        <authorList>
            <person name="Modesto M."/>
            <person name="Satti M."/>
        </authorList>
    </citation>
    <scope>NUCLEOTIDE SEQUENCE [LARGE SCALE GENOMIC DNA]</scope>
    <source>
        <strain evidence="2 3">BRDM6</strain>
    </source>
</reference>
<dbReference type="EMBL" id="VYSG01000003">
    <property type="protein sequence ID" value="NEG70274.1"/>
    <property type="molecule type" value="Genomic_DNA"/>
</dbReference>
<dbReference type="RefSeq" id="WP_163227883.1">
    <property type="nucleotide sequence ID" value="NZ_VYSG01000003.1"/>
</dbReference>
<protein>
    <submittedName>
        <fullName evidence="2">DUF2087 domain-containing protein</fullName>
    </submittedName>
</protein>
<dbReference type="InterPro" id="IPR018656">
    <property type="entry name" value="DUF2087"/>
</dbReference>
<gene>
    <name evidence="2" type="ORF">F6S87_06655</name>
</gene>
<evidence type="ECO:0000313" key="3">
    <source>
        <dbReference type="Proteomes" id="UP000469292"/>
    </source>
</evidence>
<comment type="caution">
    <text evidence="2">The sequence shown here is derived from an EMBL/GenBank/DDBJ whole genome shotgun (WGS) entry which is preliminary data.</text>
</comment>
<evidence type="ECO:0000313" key="2">
    <source>
        <dbReference type="EMBL" id="NEG70274.1"/>
    </source>
</evidence>
<accession>A0A6I5NG01</accession>
<dbReference type="AlphaFoldDB" id="A0A6I5NG01"/>
<keyword evidence="3" id="KW-1185">Reference proteome</keyword>
<organism evidence="2 3">
    <name type="scientific">Bifidobacterium choloepi</name>
    <dbReference type="NCBI Taxonomy" id="2614131"/>
    <lineage>
        <taxon>Bacteria</taxon>
        <taxon>Bacillati</taxon>
        <taxon>Actinomycetota</taxon>
        <taxon>Actinomycetes</taxon>
        <taxon>Bifidobacteriales</taxon>
        <taxon>Bifidobacteriaceae</taxon>
        <taxon>Bifidobacterium</taxon>
    </lineage>
</organism>
<dbReference type="Proteomes" id="UP000469292">
    <property type="component" value="Unassembled WGS sequence"/>
</dbReference>
<sequence length="160" mass="18047">MSFSQPYQAMIKQYRLVLTALRTPKLREQFIGLLSGSTEHAEGPWKELPWLSDGAVDDAAITANLELLKTLLGPYAVIAADTVKEMPANSDEREQLLRDICRRVFTAMPQSRDWLTEEELNSRLAMLVDDVATVRRYSVDLGLLRRSDDASRYQLGSSLS</sequence>